<dbReference type="AlphaFoldDB" id="A0A0E9X3Q3"/>
<proteinExistence type="predicted"/>
<accession>A0A0E9X3Q3</accession>
<reference evidence="1" key="2">
    <citation type="journal article" date="2015" name="Fish Shellfish Immunol.">
        <title>Early steps in the European eel (Anguilla anguilla)-Vibrio vulnificus interaction in the gills: Role of the RtxA13 toxin.</title>
        <authorList>
            <person name="Callol A."/>
            <person name="Pajuelo D."/>
            <person name="Ebbesson L."/>
            <person name="Teles M."/>
            <person name="MacKenzie S."/>
            <person name="Amaro C."/>
        </authorList>
    </citation>
    <scope>NUCLEOTIDE SEQUENCE</scope>
</reference>
<name>A0A0E9X3Q3_ANGAN</name>
<evidence type="ECO:0000313" key="1">
    <source>
        <dbReference type="EMBL" id="JAH97111.1"/>
    </source>
</evidence>
<dbReference type="EMBL" id="GBXM01011466">
    <property type="protein sequence ID" value="JAH97111.1"/>
    <property type="molecule type" value="Transcribed_RNA"/>
</dbReference>
<sequence>MKESLFKMTSTMLVKHSSQCKRERDALLLGLLTWCLQSFLIYRNRVYSETITDSSKLG</sequence>
<reference evidence="1" key="1">
    <citation type="submission" date="2014-11" db="EMBL/GenBank/DDBJ databases">
        <authorList>
            <person name="Amaro Gonzalez C."/>
        </authorList>
    </citation>
    <scope>NUCLEOTIDE SEQUENCE</scope>
</reference>
<organism evidence="1">
    <name type="scientific">Anguilla anguilla</name>
    <name type="common">European freshwater eel</name>
    <name type="synonym">Muraena anguilla</name>
    <dbReference type="NCBI Taxonomy" id="7936"/>
    <lineage>
        <taxon>Eukaryota</taxon>
        <taxon>Metazoa</taxon>
        <taxon>Chordata</taxon>
        <taxon>Craniata</taxon>
        <taxon>Vertebrata</taxon>
        <taxon>Euteleostomi</taxon>
        <taxon>Actinopterygii</taxon>
        <taxon>Neopterygii</taxon>
        <taxon>Teleostei</taxon>
        <taxon>Anguilliformes</taxon>
        <taxon>Anguillidae</taxon>
        <taxon>Anguilla</taxon>
    </lineage>
</organism>
<protein>
    <submittedName>
        <fullName evidence="1">Uncharacterized protein</fullName>
    </submittedName>
</protein>